<reference evidence="1 2" key="1">
    <citation type="submission" date="2017-03" db="EMBL/GenBank/DDBJ databases">
        <title>Whole genome sequences of fourteen strains of Bradyrhizobium canariense and one strain of Bradyrhizobium japonicum isolated from Lupinus (Papilionoideae: Genisteae) species in Algeria.</title>
        <authorList>
            <person name="Crovadore J."/>
            <person name="Chekireb D."/>
            <person name="Brachmann A."/>
            <person name="Chablais R."/>
            <person name="Cochard B."/>
            <person name="Lefort F."/>
        </authorList>
    </citation>
    <scope>NUCLEOTIDE SEQUENCE [LARGE SCALE GENOMIC DNA]</scope>
    <source>
        <strain evidence="1 2">UBMA195</strain>
    </source>
</reference>
<proteinExistence type="predicted"/>
<evidence type="ECO:0000313" key="2">
    <source>
        <dbReference type="Proteomes" id="UP000193553"/>
    </source>
</evidence>
<protein>
    <submittedName>
        <fullName evidence="1">Uncharacterized protein</fullName>
    </submittedName>
</protein>
<dbReference type="EMBL" id="NAFI01000137">
    <property type="protein sequence ID" value="OSJ17938.1"/>
    <property type="molecule type" value="Genomic_DNA"/>
</dbReference>
<gene>
    <name evidence="1" type="ORF">BSZ18_03335</name>
</gene>
<comment type="caution">
    <text evidence="1">The sequence shown here is derived from an EMBL/GenBank/DDBJ whole genome shotgun (WGS) entry which is preliminary data.</text>
</comment>
<dbReference type="AlphaFoldDB" id="A0A1X3G5G6"/>
<accession>A0A1X3G5G6</accession>
<dbReference type="Proteomes" id="UP000193553">
    <property type="component" value="Unassembled WGS sequence"/>
</dbReference>
<name>A0A1X3G5G6_9BRAD</name>
<dbReference type="OrthoDB" id="9984827at2"/>
<evidence type="ECO:0000313" key="1">
    <source>
        <dbReference type="EMBL" id="OSJ17938.1"/>
    </source>
</evidence>
<organism evidence="1 2">
    <name type="scientific">Bradyrhizobium canariense</name>
    <dbReference type="NCBI Taxonomy" id="255045"/>
    <lineage>
        <taxon>Bacteria</taxon>
        <taxon>Pseudomonadati</taxon>
        <taxon>Pseudomonadota</taxon>
        <taxon>Alphaproteobacteria</taxon>
        <taxon>Hyphomicrobiales</taxon>
        <taxon>Nitrobacteraceae</taxon>
        <taxon>Bradyrhizobium</taxon>
    </lineage>
</organism>
<sequence>MLSATWTLPICCFAELSCEFLSEVLRLPMCTIAPDDLLGALEGVAFGCIVADADILKTLAVFRLGPRAIIGGSCVTRFVSRQRGKPVQLIS</sequence>